<name>A0AAD4X4W0_9MAGN</name>
<comment type="caution">
    <text evidence="1">The sequence shown here is derived from an EMBL/GenBank/DDBJ whole genome shotgun (WGS) entry which is preliminary data.</text>
</comment>
<protein>
    <submittedName>
        <fullName evidence="1">Uncharacterized protein</fullName>
    </submittedName>
</protein>
<sequence>MANYTHILNLETAEIEKVAFKEEENSYENTISLLDLTDKLQVKDNKTPHTTAEQRLFDWLRVRIGTVLHGCNTCHTKIECVNNNLTCAKCSYGFKGVTVP</sequence>
<proteinExistence type="predicted"/>
<accession>A0AAD4X4W0</accession>
<evidence type="ECO:0000313" key="2">
    <source>
        <dbReference type="Proteomes" id="UP001202328"/>
    </source>
</evidence>
<keyword evidence="2" id="KW-1185">Reference proteome</keyword>
<feature type="non-terminal residue" evidence="1">
    <location>
        <position position="1"/>
    </location>
</feature>
<gene>
    <name evidence="1" type="ORF">MKW98_005174</name>
</gene>
<dbReference type="AlphaFoldDB" id="A0AAD4X4W0"/>
<dbReference type="Proteomes" id="UP001202328">
    <property type="component" value="Unassembled WGS sequence"/>
</dbReference>
<organism evidence="1 2">
    <name type="scientific">Papaver atlanticum</name>
    <dbReference type="NCBI Taxonomy" id="357466"/>
    <lineage>
        <taxon>Eukaryota</taxon>
        <taxon>Viridiplantae</taxon>
        <taxon>Streptophyta</taxon>
        <taxon>Embryophyta</taxon>
        <taxon>Tracheophyta</taxon>
        <taxon>Spermatophyta</taxon>
        <taxon>Magnoliopsida</taxon>
        <taxon>Ranunculales</taxon>
        <taxon>Papaveraceae</taxon>
        <taxon>Papaveroideae</taxon>
        <taxon>Papaver</taxon>
    </lineage>
</organism>
<evidence type="ECO:0000313" key="1">
    <source>
        <dbReference type="EMBL" id="KAI3836841.1"/>
    </source>
</evidence>
<dbReference type="EMBL" id="JAJJMB010017633">
    <property type="protein sequence ID" value="KAI3836841.1"/>
    <property type="molecule type" value="Genomic_DNA"/>
</dbReference>
<reference evidence="1" key="1">
    <citation type="submission" date="2022-04" db="EMBL/GenBank/DDBJ databases">
        <title>A functionally conserved STORR gene fusion in Papaver species that diverged 16.8 million years ago.</title>
        <authorList>
            <person name="Catania T."/>
        </authorList>
    </citation>
    <scope>NUCLEOTIDE SEQUENCE</scope>
    <source>
        <strain evidence="1">S-188037</strain>
    </source>
</reference>